<dbReference type="AlphaFoldDB" id="A0A5P1RE59"/>
<evidence type="ECO:0000313" key="2">
    <source>
        <dbReference type="Proteomes" id="UP000324760"/>
    </source>
</evidence>
<dbReference type="InterPro" id="IPR017850">
    <property type="entry name" value="Alkaline_phosphatase_core_sf"/>
</dbReference>
<reference evidence="1 2" key="1">
    <citation type="journal article" date="2019" name="Biochem. Eng. J.">
        <title>Metabolic engineering of the marine bacteria Neptunomonas concharum for the production of acetoin and meso-2,3-butanediol from acetate.</title>
        <authorList>
            <person name="Li W."/>
            <person name="Pu N."/>
            <person name="Liu C.-X."/>
            <person name="Yuan Q.-P."/>
            <person name="Li Z.-J."/>
        </authorList>
    </citation>
    <scope>NUCLEOTIDE SEQUENCE [LARGE SCALE GENOMIC DNA]</scope>
    <source>
        <strain evidence="1 2">JCM17730</strain>
    </source>
</reference>
<proteinExistence type="predicted"/>
<organism evidence="1 2">
    <name type="scientific">Neptunomonas concharum</name>
    <dbReference type="NCBI Taxonomy" id="1031538"/>
    <lineage>
        <taxon>Bacteria</taxon>
        <taxon>Pseudomonadati</taxon>
        <taxon>Pseudomonadota</taxon>
        <taxon>Gammaproteobacteria</taxon>
        <taxon>Oceanospirillales</taxon>
        <taxon>Oceanospirillaceae</taxon>
        <taxon>Neptunomonas</taxon>
    </lineage>
</organism>
<sequence length="850" mass="97176">MTENRIQQAISRLFQKHRIVFWYDDKQELRDAFEALAMEGVEKLEIQNNEFGIKHKLLREAPKQSFLVYKEGKQPEPLQNWLLDVELANTTFRTDQVAIWLSELELPNEFTEIVEKHTAFFDTAKAKVQAEKRKVTLKKLLNNEDTLSKVRLKMLAVCVDATQLADARIDVILEALLAELVKPKQALFGLIQRCELDGFLWQQVERFYGYTSKQPTVKDFAIELFKSCYSMGVNSSLNGDGINLSSDALVFFKRWKDSRTHQEVFEALSDNYAELLAVEEDLNKRNLKEVIELDYFRLIDKKVIYELVKAVEQRTLSEGEVTLWCRGRRQGHWFGEFKFLYEAVDIASQFFALLDAIALDMATSSEAVQGYVSHWYKLDQLYRQYIYCLKASSQNTLLNSLSEKIENLYTNRYVLPLNNAWQTHVDGMTKWQVPDVTSQNQFFSKWVKPYLDKNNKICVIISDAFRYEAGEEMVGRVRQEDRYQAKLEHALSSLPSYTQLGMASLLPQGDALLNIADNKSGTVSAGAQTTQGTENRDKVLKSALVERAGAVQAKQVLEMTIAESRELIKAHDVVYIYHNRIDHTGDKMQSEGEAFEAVEKTFDDLMKLIKKLANANVNNLLITADHGFIYQNKPLEDSDFLANDVKGEVLYNDRRFVLGKSLSCGQSLKSFTAEQLGLSGDVHAVIPKGIQRLRLSGSGSRFVHGGASLQEVIIPVISINKKRQSDLTYVEVDILRGGTNVITSGQLSVTLYQTEPVTDKIRPRQFKAGIYTESGTLISDKHDVLLDLTSENPRERELKLRFVLTQEADAANNQQVLLKLEEPEEGSNQYRKYKELRYTIRRSFTSDFDF</sequence>
<dbReference type="Proteomes" id="UP000324760">
    <property type="component" value="Chromosome"/>
</dbReference>
<keyword evidence="2" id="KW-1185">Reference proteome</keyword>
<dbReference type="NCBIfam" id="TIGR02687">
    <property type="entry name" value="BREX-1 system phosphatase PglZ type A"/>
    <property type="match status" value="1"/>
</dbReference>
<accession>A0A5P1RE59</accession>
<protein>
    <submittedName>
        <fullName evidence="1">BREX-1 system phosphatase PglZ type A</fullName>
    </submittedName>
</protein>
<dbReference type="OrthoDB" id="9769734at2"/>
<dbReference type="SUPFAM" id="SSF53649">
    <property type="entry name" value="Alkaline phosphatase-like"/>
    <property type="match status" value="1"/>
</dbReference>
<dbReference type="Pfam" id="PF08665">
    <property type="entry name" value="PglZ"/>
    <property type="match status" value="1"/>
</dbReference>
<evidence type="ECO:0000313" key="1">
    <source>
        <dbReference type="EMBL" id="QEQ97546.1"/>
    </source>
</evidence>
<dbReference type="KEGG" id="ncu:F0U83_12925"/>
<gene>
    <name evidence="1" type="primary">pglZ</name>
    <name evidence="1" type="ORF">F0U83_12925</name>
</gene>
<dbReference type="EMBL" id="CP043869">
    <property type="protein sequence ID" value="QEQ97546.1"/>
    <property type="molecule type" value="Genomic_DNA"/>
</dbReference>
<dbReference type="InterPro" id="IPR014060">
    <property type="entry name" value="PglZ"/>
</dbReference>
<dbReference type="RefSeq" id="WP_138986814.1">
    <property type="nucleotide sequence ID" value="NZ_CP043869.1"/>
</dbReference>
<name>A0A5P1RE59_9GAMM</name>
<dbReference type="Gene3D" id="3.40.720.10">
    <property type="entry name" value="Alkaline Phosphatase, subunit A"/>
    <property type="match status" value="1"/>
</dbReference>